<reference evidence="1 2" key="1">
    <citation type="journal article" date="2014" name="Nat. Commun.">
        <title>Molecular traces of alternative social organization in a termite genome.</title>
        <authorList>
            <person name="Terrapon N."/>
            <person name="Li C."/>
            <person name="Robertson H.M."/>
            <person name="Ji L."/>
            <person name="Meng X."/>
            <person name="Booth W."/>
            <person name="Chen Z."/>
            <person name="Childers C.P."/>
            <person name="Glastad K.M."/>
            <person name="Gokhale K."/>
            <person name="Gowin J."/>
            <person name="Gronenberg W."/>
            <person name="Hermansen R.A."/>
            <person name="Hu H."/>
            <person name="Hunt B.G."/>
            <person name="Huylmans A.K."/>
            <person name="Khalil S.M."/>
            <person name="Mitchell R.D."/>
            <person name="Munoz-Torres M.C."/>
            <person name="Mustard J.A."/>
            <person name="Pan H."/>
            <person name="Reese J.T."/>
            <person name="Scharf M.E."/>
            <person name="Sun F."/>
            <person name="Vogel H."/>
            <person name="Xiao J."/>
            <person name="Yang W."/>
            <person name="Yang Z."/>
            <person name="Yang Z."/>
            <person name="Zhou J."/>
            <person name="Zhu J."/>
            <person name="Brent C.S."/>
            <person name="Elsik C.G."/>
            <person name="Goodisman M.A."/>
            <person name="Liberles D.A."/>
            <person name="Roe R.M."/>
            <person name="Vargo E.L."/>
            <person name="Vilcinskas A."/>
            <person name="Wang J."/>
            <person name="Bornberg-Bauer E."/>
            <person name="Korb J."/>
            <person name="Zhang G."/>
            <person name="Liebig J."/>
        </authorList>
    </citation>
    <scope>NUCLEOTIDE SEQUENCE [LARGE SCALE GENOMIC DNA]</scope>
    <source>
        <tissue evidence="1">Whole organism</tissue>
    </source>
</reference>
<name>A0A067QVX0_ZOONE</name>
<keyword evidence="2" id="KW-1185">Reference proteome</keyword>
<dbReference type="AlphaFoldDB" id="A0A067QVX0"/>
<gene>
    <name evidence="1" type="ORF">L798_01756</name>
</gene>
<dbReference type="EMBL" id="KK853311">
    <property type="protein sequence ID" value="KDR08661.1"/>
    <property type="molecule type" value="Genomic_DNA"/>
</dbReference>
<proteinExistence type="predicted"/>
<accession>A0A067QVX0</accession>
<dbReference type="InParanoid" id="A0A067QVX0"/>
<evidence type="ECO:0000313" key="2">
    <source>
        <dbReference type="Proteomes" id="UP000027135"/>
    </source>
</evidence>
<organism evidence="1 2">
    <name type="scientific">Zootermopsis nevadensis</name>
    <name type="common">Dampwood termite</name>
    <dbReference type="NCBI Taxonomy" id="136037"/>
    <lineage>
        <taxon>Eukaryota</taxon>
        <taxon>Metazoa</taxon>
        <taxon>Ecdysozoa</taxon>
        <taxon>Arthropoda</taxon>
        <taxon>Hexapoda</taxon>
        <taxon>Insecta</taxon>
        <taxon>Pterygota</taxon>
        <taxon>Neoptera</taxon>
        <taxon>Polyneoptera</taxon>
        <taxon>Dictyoptera</taxon>
        <taxon>Blattodea</taxon>
        <taxon>Blattoidea</taxon>
        <taxon>Termitoidae</taxon>
        <taxon>Termopsidae</taxon>
        <taxon>Zootermopsis</taxon>
    </lineage>
</organism>
<sequence length="55" mass="6658">MMIGHRPFEYDEHQNDAGLCWNNIEFLQKVEERSDLENHGEEILEFGLCMYLLHY</sequence>
<evidence type="ECO:0000313" key="1">
    <source>
        <dbReference type="EMBL" id="KDR08661.1"/>
    </source>
</evidence>
<protein>
    <submittedName>
        <fullName evidence="1">Uncharacterized protein</fullName>
    </submittedName>
</protein>
<dbReference type="Proteomes" id="UP000027135">
    <property type="component" value="Unassembled WGS sequence"/>
</dbReference>